<sequence length="539" mass="58902">MATTASRQRPRFAPATPSWRRLTVLVSLLLLGWAALLPPSRQPQWWHYAIGVALILAFLGSWHGQHVSTALRRRTPMYFYNRRQRTRRTQPGRPRRDAPSTQAQPPSVRRSETLEAHIVLHLRPHPHALTTPGDTADQLPWEFVTSWLNRYGVRADALTITSLTRTPPPSGLRSDSAALLTGRTTQHRDTWLTYTLRAENNVGALTARQTTMGNPAAGDPESDDGTPQRAALADTMSRRLVAELREQGWLATLSDATDTLPEFLPAAAAVRQETWTGTEHTDGFRAIYAVEPGRLIDVLDALPSLTTRATWVTVTVRAQGRQGATIEACVATLTGAKPPRNPLSGLDGFHGLHRKVAQGLSVTGLKHSDFDLPRTAVAWDALTQLRWPTSATGVPIGFNRHREPVYLGLASPEPVRITVTGTVQFQVGIVARLALSGLPVAVYTADPRQWHPLANHGAPQQFSIHPKMPLPGSIIVTDGSSEAPPGAIAVTLRRPQSAQAPSTTIVITQDVQRANLFHITTAHGRLLLSTRLVAAAPRR</sequence>
<dbReference type="NCBIfam" id="TIGR03923">
    <property type="entry name" value="T7SS_EccE"/>
    <property type="match status" value="1"/>
</dbReference>
<feature type="region of interest" description="Disordered" evidence="1">
    <location>
        <begin position="210"/>
        <end position="229"/>
    </location>
</feature>
<feature type="region of interest" description="Disordered" evidence="1">
    <location>
        <begin position="80"/>
        <end position="110"/>
    </location>
</feature>
<dbReference type="KEGG" id="mflu:HZU40_00560"/>
<keyword evidence="2" id="KW-0812">Transmembrane</keyword>
<organism evidence="3 4">
    <name type="scientific">Mycolicibacterium fluoranthenivorans</name>
    <dbReference type="NCBI Taxonomy" id="258505"/>
    <lineage>
        <taxon>Bacteria</taxon>
        <taxon>Bacillati</taxon>
        <taxon>Actinomycetota</taxon>
        <taxon>Actinomycetes</taxon>
        <taxon>Mycobacteriales</taxon>
        <taxon>Mycobacteriaceae</taxon>
        <taxon>Mycolicibacterium</taxon>
    </lineage>
</organism>
<evidence type="ECO:0000313" key="4">
    <source>
        <dbReference type="Proteomes" id="UP000515498"/>
    </source>
</evidence>
<name>A0A7G8P6L7_9MYCO</name>
<feature type="transmembrane region" description="Helical" evidence="2">
    <location>
        <begin position="21"/>
        <end position="39"/>
    </location>
</feature>
<accession>A0A7G8P6L7</accession>
<evidence type="ECO:0000256" key="1">
    <source>
        <dbReference type="SAM" id="MobiDB-lite"/>
    </source>
</evidence>
<dbReference type="InterPro" id="IPR021368">
    <property type="entry name" value="T7SS_EccE"/>
</dbReference>
<evidence type="ECO:0000256" key="2">
    <source>
        <dbReference type="SAM" id="Phobius"/>
    </source>
</evidence>
<geneLocation type="plasmid" evidence="3 4">
    <name>unnamed2</name>
</geneLocation>
<keyword evidence="3" id="KW-0614">Plasmid</keyword>
<dbReference type="Proteomes" id="UP000515498">
    <property type="component" value="Plasmid unnamed2"/>
</dbReference>
<evidence type="ECO:0000313" key="3">
    <source>
        <dbReference type="EMBL" id="QNJ89983.1"/>
    </source>
</evidence>
<proteinExistence type="predicted"/>
<feature type="transmembrane region" description="Helical" evidence="2">
    <location>
        <begin position="45"/>
        <end position="64"/>
    </location>
</feature>
<reference evidence="3 4" key="1">
    <citation type="submission" date="2020-07" db="EMBL/GenBank/DDBJ databases">
        <title>Draft genome sequence of four isobutane-metabolizing strains capable of cometabolically degrading diverse ether contaminants.</title>
        <authorList>
            <person name="Chen W."/>
            <person name="Faulkner N."/>
            <person name="Smith C."/>
            <person name="Hyman M."/>
        </authorList>
    </citation>
    <scope>NUCLEOTIDE SEQUENCE [LARGE SCALE GENOMIC DNA]</scope>
    <source>
        <strain evidence="3 4">2A</strain>
        <plasmid evidence="3 4">unnamed2</plasmid>
    </source>
</reference>
<gene>
    <name evidence="3" type="primary">eccE</name>
    <name evidence="3" type="ORF">HZU40_00560</name>
</gene>
<dbReference type="AlphaFoldDB" id="A0A7G8P6L7"/>
<dbReference type="EMBL" id="CP059893">
    <property type="protein sequence ID" value="QNJ89983.1"/>
    <property type="molecule type" value="Genomic_DNA"/>
</dbReference>
<keyword evidence="2" id="KW-0472">Membrane</keyword>
<protein>
    <submittedName>
        <fullName evidence="3">Type VII secretion protein EccE</fullName>
    </submittedName>
</protein>
<keyword evidence="2" id="KW-1133">Transmembrane helix</keyword>